<reference evidence="2 3" key="1">
    <citation type="submission" date="2018-12" db="EMBL/GenBank/DDBJ databases">
        <title>Sequencing of bacterial isolates from soil warming experiment in Harvard Forest, Massachusetts, USA.</title>
        <authorList>
            <person name="Deangelis K."/>
        </authorList>
    </citation>
    <scope>NUCLEOTIDE SEQUENCE [LARGE SCALE GENOMIC DNA]</scope>
    <source>
        <strain evidence="2 3">EB153</strain>
    </source>
</reference>
<feature type="signal peptide" evidence="1">
    <location>
        <begin position="1"/>
        <end position="18"/>
    </location>
</feature>
<dbReference type="RefSeq" id="WP_125484272.1">
    <property type="nucleotide sequence ID" value="NZ_RSDW01000001.1"/>
</dbReference>
<organism evidence="2 3">
    <name type="scientific">Edaphobacter aggregans</name>
    <dbReference type="NCBI Taxonomy" id="570835"/>
    <lineage>
        <taxon>Bacteria</taxon>
        <taxon>Pseudomonadati</taxon>
        <taxon>Acidobacteriota</taxon>
        <taxon>Terriglobia</taxon>
        <taxon>Terriglobales</taxon>
        <taxon>Acidobacteriaceae</taxon>
        <taxon>Edaphobacter</taxon>
    </lineage>
</organism>
<proteinExistence type="predicted"/>
<accession>A0A428MF69</accession>
<dbReference type="EMBL" id="RSDW01000001">
    <property type="protein sequence ID" value="RSL15540.1"/>
    <property type="molecule type" value="Genomic_DNA"/>
</dbReference>
<sequence>MTNLLTSILLACVFLAQAGKPSQATDVIVRLVYLDSGKPAEGQQIILYEGNPSLAATSRSKQITDRDGVARFRVSTPFPEKVWVDDNNGSIRNCAWEDQIPLHEILSEGVTIGKDNRFGSSCKGGQDTIAQLGAKPGEVVLFVRKVSNWDNIRHY</sequence>
<evidence type="ECO:0000313" key="3">
    <source>
        <dbReference type="Proteomes" id="UP000269669"/>
    </source>
</evidence>
<gene>
    <name evidence="2" type="ORF">EDE15_1030</name>
</gene>
<keyword evidence="1" id="KW-0732">Signal</keyword>
<protein>
    <recommendedName>
        <fullName evidence="4">Carboxypeptidase family protein</fullName>
    </recommendedName>
</protein>
<evidence type="ECO:0000256" key="1">
    <source>
        <dbReference type="SAM" id="SignalP"/>
    </source>
</evidence>
<dbReference type="AlphaFoldDB" id="A0A428MF69"/>
<dbReference type="OrthoDB" id="9773549at2"/>
<comment type="caution">
    <text evidence="2">The sequence shown here is derived from an EMBL/GenBank/DDBJ whole genome shotgun (WGS) entry which is preliminary data.</text>
</comment>
<name>A0A428MF69_9BACT</name>
<dbReference type="Proteomes" id="UP000269669">
    <property type="component" value="Unassembled WGS sequence"/>
</dbReference>
<evidence type="ECO:0000313" key="2">
    <source>
        <dbReference type="EMBL" id="RSL15540.1"/>
    </source>
</evidence>
<keyword evidence="3" id="KW-1185">Reference proteome</keyword>
<evidence type="ECO:0008006" key="4">
    <source>
        <dbReference type="Google" id="ProtNLM"/>
    </source>
</evidence>
<feature type="chain" id="PRO_5019534496" description="Carboxypeptidase family protein" evidence="1">
    <location>
        <begin position="19"/>
        <end position="155"/>
    </location>
</feature>